<feature type="domain" description="Response regulatory" evidence="13">
    <location>
        <begin position="1206"/>
        <end position="1324"/>
    </location>
</feature>
<dbReference type="SUPFAM" id="SSF52172">
    <property type="entry name" value="CheY-like"/>
    <property type="match status" value="2"/>
</dbReference>
<dbReference type="InterPro" id="IPR008207">
    <property type="entry name" value="Sig_transdc_His_kin_Hpt_dom"/>
</dbReference>
<dbReference type="Pfam" id="PF00072">
    <property type="entry name" value="Response_reg"/>
    <property type="match status" value="2"/>
</dbReference>
<evidence type="ECO:0000259" key="12">
    <source>
        <dbReference type="PROSITE" id="PS50109"/>
    </source>
</evidence>
<evidence type="ECO:0000256" key="9">
    <source>
        <dbReference type="PROSITE-ProRule" id="PRU00169"/>
    </source>
</evidence>
<feature type="domain" description="PAC" evidence="15">
    <location>
        <begin position="404"/>
        <end position="457"/>
    </location>
</feature>
<dbReference type="NCBIfam" id="TIGR00229">
    <property type="entry name" value="sensory_box"/>
    <property type="match status" value="2"/>
</dbReference>
<evidence type="ECO:0000256" key="8">
    <source>
        <dbReference type="PROSITE-ProRule" id="PRU00110"/>
    </source>
</evidence>
<dbReference type="Pfam" id="PF01627">
    <property type="entry name" value="Hpt"/>
    <property type="match status" value="1"/>
</dbReference>
<dbReference type="Gene3D" id="3.30.450.20">
    <property type="entry name" value="PAS domain"/>
    <property type="match status" value="3"/>
</dbReference>
<keyword evidence="7" id="KW-0902">Two-component regulatory system</keyword>
<feature type="domain" description="Histidine kinase" evidence="12">
    <location>
        <begin position="787"/>
        <end position="1008"/>
    </location>
</feature>
<dbReference type="InterPro" id="IPR011006">
    <property type="entry name" value="CheY-like_superfamily"/>
</dbReference>
<dbReference type="InterPro" id="IPR003594">
    <property type="entry name" value="HATPase_dom"/>
</dbReference>
<evidence type="ECO:0000256" key="4">
    <source>
        <dbReference type="ARBA" id="ARBA00022553"/>
    </source>
</evidence>
<dbReference type="SMART" id="SM00448">
    <property type="entry name" value="REC"/>
    <property type="match status" value="2"/>
</dbReference>
<dbReference type="Pfam" id="PF08448">
    <property type="entry name" value="PAS_4"/>
    <property type="match status" value="2"/>
</dbReference>
<dbReference type="InterPro" id="IPR036641">
    <property type="entry name" value="HPT_dom_sf"/>
</dbReference>
<dbReference type="SMART" id="SM00086">
    <property type="entry name" value="PAC"/>
    <property type="match status" value="2"/>
</dbReference>
<dbReference type="InterPro" id="IPR013655">
    <property type="entry name" value="PAS_fold_3"/>
</dbReference>
<dbReference type="Gene3D" id="3.30.450.40">
    <property type="match status" value="2"/>
</dbReference>
<dbReference type="SMART" id="SM00065">
    <property type="entry name" value="GAF"/>
    <property type="match status" value="2"/>
</dbReference>
<dbReference type="PROSITE" id="PS50110">
    <property type="entry name" value="RESPONSE_REGULATORY"/>
    <property type="match status" value="2"/>
</dbReference>
<dbReference type="SUPFAM" id="SSF55785">
    <property type="entry name" value="PYP-like sensor domain (PAS domain)"/>
    <property type="match status" value="3"/>
</dbReference>
<comment type="caution">
    <text evidence="17">The sequence shown here is derived from an EMBL/GenBank/DDBJ whole genome shotgun (WGS) entry which is preliminary data.</text>
</comment>
<keyword evidence="10" id="KW-0175">Coiled coil</keyword>
<dbReference type="SUPFAM" id="SSF55781">
    <property type="entry name" value="GAF domain-like"/>
    <property type="match status" value="2"/>
</dbReference>
<dbReference type="PROSITE" id="PS50112">
    <property type="entry name" value="PAS"/>
    <property type="match status" value="2"/>
</dbReference>
<dbReference type="PROSITE" id="PS50894">
    <property type="entry name" value="HPT"/>
    <property type="match status" value="1"/>
</dbReference>
<keyword evidence="6" id="KW-0418">Kinase</keyword>
<dbReference type="EMBL" id="JAMPLM010000001">
    <property type="protein sequence ID" value="MEP1057206.1"/>
    <property type="molecule type" value="Genomic_DNA"/>
</dbReference>
<protein>
    <recommendedName>
        <fullName evidence="3">histidine kinase</fullName>
        <ecNumber evidence="3">2.7.13.3</ecNumber>
    </recommendedName>
</protein>
<feature type="modified residue" description="Phosphohistidine" evidence="8">
    <location>
        <position position="1428"/>
    </location>
</feature>
<comment type="catalytic activity">
    <reaction evidence="1">
        <text>ATP + protein L-histidine = ADP + protein N-phospho-L-histidine.</text>
        <dbReference type="EC" id="2.7.13.3"/>
    </reaction>
</comment>
<dbReference type="InterPro" id="IPR005467">
    <property type="entry name" value="His_kinase_dom"/>
</dbReference>
<dbReference type="Pfam" id="PF01590">
    <property type="entry name" value="GAF"/>
    <property type="match status" value="2"/>
</dbReference>
<dbReference type="InterPro" id="IPR035965">
    <property type="entry name" value="PAS-like_dom_sf"/>
</dbReference>
<evidence type="ECO:0000256" key="1">
    <source>
        <dbReference type="ARBA" id="ARBA00000085"/>
    </source>
</evidence>
<evidence type="ECO:0000313" key="17">
    <source>
        <dbReference type="EMBL" id="MEP1057206.1"/>
    </source>
</evidence>
<dbReference type="RefSeq" id="WP_190454119.1">
    <property type="nucleotide sequence ID" value="NZ_JAMPLM010000001.1"/>
</dbReference>
<dbReference type="PANTHER" id="PTHR45339:SF5">
    <property type="entry name" value="HISTIDINE KINASE"/>
    <property type="match status" value="1"/>
</dbReference>
<dbReference type="PANTHER" id="PTHR45339">
    <property type="entry name" value="HYBRID SIGNAL TRANSDUCTION HISTIDINE KINASE J"/>
    <property type="match status" value="1"/>
</dbReference>
<dbReference type="EC" id="2.7.13.3" evidence="3"/>
<dbReference type="InterPro" id="IPR013656">
    <property type="entry name" value="PAS_4"/>
</dbReference>
<evidence type="ECO:0000259" key="16">
    <source>
        <dbReference type="PROSITE" id="PS50894"/>
    </source>
</evidence>
<keyword evidence="5" id="KW-0808">Transferase</keyword>
<evidence type="ECO:0000259" key="14">
    <source>
        <dbReference type="PROSITE" id="PS50112"/>
    </source>
</evidence>
<feature type="domain" description="Response regulatory" evidence="13">
    <location>
        <begin position="1028"/>
        <end position="1149"/>
    </location>
</feature>
<dbReference type="PROSITE" id="PS50109">
    <property type="entry name" value="HIS_KIN"/>
    <property type="match status" value="1"/>
</dbReference>
<dbReference type="Gene3D" id="3.40.50.2300">
    <property type="match status" value="2"/>
</dbReference>
<feature type="modified residue" description="4-aspartylphosphate" evidence="9">
    <location>
        <position position="1255"/>
    </location>
</feature>
<evidence type="ECO:0000259" key="15">
    <source>
        <dbReference type="PROSITE" id="PS50113"/>
    </source>
</evidence>
<dbReference type="SUPFAM" id="SSF47226">
    <property type="entry name" value="Histidine-containing phosphotransfer domain, HPT domain"/>
    <property type="match status" value="1"/>
</dbReference>
<evidence type="ECO:0000256" key="5">
    <source>
        <dbReference type="ARBA" id="ARBA00022679"/>
    </source>
</evidence>
<organism evidence="17 18">
    <name type="scientific">Stenomitos frigidus AS-A4</name>
    <dbReference type="NCBI Taxonomy" id="2933935"/>
    <lineage>
        <taxon>Bacteria</taxon>
        <taxon>Bacillati</taxon>
        <taxon>Cyanobacteriota</taxon>
        <taxon>Cyanophyceae</taxon>
        <taxon>Leptolyngbyales</taxon>
        <taxon>Leptolyngbyaceae</taxon>
        <taxon>Stenomitos</taxon>
    </lineage>
</organism>
<dbReference type="InterPro" id="IPR036890">
    <property type="entry name" value="HATPase_C_sf"/>
</dbReference>
<dbReference type="CDD" id="cd00082">
    <property type="entry name" value="HisKA"/>
    <property type="match status" value="1"/>
</dbReference>
<feature type="domain" description="PAS" evidence="14">
    <location>
        <begin position="197"/>
        <end position="267"/>
    </location>
</feature>
<reference evidence="17 18" key="1">
    <citation type="submission" date="2022-04" db="EMBL/GenBank/DDBJ databases">
        <title>Positive selection, recombination, and allopatry shape intraspecific diversity of widespread and dominant cyanobacteria.</title>
        <authorList>
            <person name="Wei J."/>
            <person name="Shu W."/>
            <person name="Hu C."/>
        </authorList>
    </citation>
    <scope>NUCLEOTIDE SEQUENCE [LARGE SCALE GENOMIC DNA]</scope>
    <source>
        <strain evidence="17 18">AS-A4</strain>
    </source>
</reference>
<dbReference type="InterPro" id="IPR000014">
    <property type="entry name" value="PAS"/>
</dbReference>
<dbReference type="Proteomes" id="UP001476950">
    <property type="component" value="Unassembled WGS sequence"/>
</dbReference>
<feature type="domain" description="HPt" evidence="16">
    <location>
        <begin position="1389"/>
        <end position="1483"/>
    </location>
</feature>
<evidence type="ECO:0000313" key="18">
    <source>
        <dbReference type="Proteomes" id="UP001476950"/>
    </source>
</evidence>
<feature type="domain" description="PAS" evidence="14">
    <location>
        <begin position="324"/>
        <end position="372"/>
    </location>
</feature>
<evidence type="ECO:0000256" key="10">
    <source>
        <dbReference type="SAM" id="Coils"/>
    </source>
</evidence>
<feature type="domain" description="PAC" evidence="15">
    <location>
        <begin position="271"/>
        <end position="323"/>
    </location>
</feature>
<evidence type="ECO:0000256" key="7">
    <source>
        <dbReference type="ARBA" id="ARBA00023012"/>
    </source>
</evidence>
<dbReference type="Pfam" id="PF02518">
    <property type="entry name" value="HATPase_c"/>
    <property type="match status" value="1"/>
</dbReference>
<feature type="coiled-coil region" evidence="10">
    <location>
        <begin position="750"/>
        <end position="780"/>
    </location>
</feature>
<dbReference type="CDD" id="cd16922">
    <property type="entry name" value="HATPase_EvgS-ArcB-TorS-like"/>
    <property type="match status" value="1"/>
</dbReference>
<dbReference type="Pfam" id="PF08447">
    <property type="entry name" value="PAS_3"/>
    <property type="match status" value="1"/>
</dbReference>
<dbReference type="CDD" id="cd00130">
    <property type="entry name" value="PAS"/>
    <property type="match status" value="3"/>
</dbReference>
<dbReference type="InterPro" id="IPR004358">
    <property type="entry name" value="Sig_transdc_His_kin-like_C"/>
</dbReference>
<dbReference type="InterPro" id="IPR001789">
    <property type="entry name" value="Sig_transdc_resp-reg_receiver"/>
</dbReference>
<dbReference type="PRINTS" id="PR00344">
    <property type="entry name" value="BCTRLSENSOR"/>
</dbReference>
<name>A0ABV0KD94_9CYAN</name>
<dbReference type="SUPFAM" id="SSF47384">
    <property type="entry name" value="Homodimeric domain of signal transducing histidine kinase"/>
    <property type="match status" value="1"/>
</dbReference>
<sequence>MSKRRTEAGNQRVDMKAVPQTEETKRLEALFQYQILDTAPEEAFDDLTQLAAQVCGTPMAMMTLVAGDRQWVKSKVGVAIDTLELHVGFCALCVERREPLIIADTAADPQFAKNVVVTDAPYVRFYLAVPLITPSGYAIGTLCVMDRQPREPQPALVDALCRLGRQVVRQLELRLSLDALTTAIDERRQVEVALQRSEGRFRGAFDSAAIGMALVGLDGRFLQVNRSICAIFGYSESEMLTKTFQELTYPDDLEQNLRFFQQMLLGEVESYQLEKRYLHKTGHIVWVLLTSSLLRDAEGNPLHLVSQLQDITQRKLTEHALQQSEAHFRDLVQKLSTGIALQGSKAEMLLVNPAALKMLGLDEAQMMGMSSLDPRWRVVHEDGSPFPGEEHPVPQAIATGKPVHNVVMGVYRPKFGDLAWLLVNADPHFNPDGSIQHVLCSFNNITDRKQIEETLRKTEARSQALLNALPDLMLRVNREGVYLDVKFAKDFGTLLPPAEIIGKCEADALPPEVAQKRRHCLEQALKTGELQFCEYQLTLEDGIHYEEARIAVSGDDEAVIIVRDVTQRKLAEAELESQNYRAYLLTAITLRIRQSLKLSEILSTTVAEVRQFLQVDRVLMYRFEPNWDGTVVVESVAPGCMSTLGAMVQDTCFKDGGWQVYYRGRTQILDDVEQASLSTCYKDLLAQFQVRANLVVPILEGRSATGKTRLWGLLIAHHCAAPRHWRAFEIDFLTQLADQVGIALTQAHLLVRETQQREQLAQHNVALEQARREAEQASQMKSTFLATVSHEIRTPMNGVLGMTGLLKETSLNSEQRDFVETIQTSGETLLHLINQILDFSKLEAGEMELDAIDFNLNLCVEEVAGILAPVAHAKRLELATLVYRNLPTQLRGDANRLRQILTNLVGNAIKFTSTGEVVVQASLIAETSTTATIMFSVTDTGIGIPAAGLERLFKPFSQVDASTTRRYGGTGLGLAIARQLVELMGGEIGVESTLGQGSRFWFTLTFDRPYRPATSPPLTIAAPLHQLRLLIVDDNATNRKIMRYQVSAWGMHADEAENATTALQALREHASMGIPYDVAVLDMRMPEMDGEMLGCQIKADPLLASTKLIMMTSLNQGSSSSRILAQGFSAYLVKPVKQSRLIDCILNAVMADPSLRLPLVPAPSDAEPLACPFDAGSFDASSLLASKTGRSTDSTPDNAHPAIPLTLLLVEDNVVNQRVTLSQLKHLGYTADVASDGEVALQMMTQTTYDLVLMDCQMPGLDGYSTTRVIRRLEEGQLQQVIIIALTANAMKEDRDRCLATGMDDYLSKPLRKDVLAAKLAHWSQVLLARRQTATSALPSPAITTVLQPPLAPSADAIASSTIANPPTANNALSHVIDWNYLHQLSDNNEEFERELLHIFVEDVGNHLVSLKVAIEHRHFLDVEHTAHHIKGASANVGLAAMSAIASQFEQEARHNQIQADAVEQLAKLQQTLDAVQLFLSTET</sequence>
<dbReference type="Gene3D" id="3.30.565.10">
    <property type="entry name" value="Histidine kinase-like ATPase, C-terminal domain"/>
    <property type="match status" value="1"/>
</dbReference>
<dbReference type="InterPro" id="IPR029016">
    <property type="entry name" value="GAF-like_dom_sf"/>
</dbReference>
<comment type="similarity">
    <text evidence="2">In the N-terminal section; belongs to the phytochrome family.</text>
</comment>
<dbReference type="Pfam" id="PF00512">
    <property type="entry name" value="HisKA"/>
    <property type="match status" value="1"/>
</dbReference>
<feature type="modified residue" description="4-aspartylphosphate" evidence="9">
    <location>
        <position position="1082"/>
    </location>
</feature>
<dbReference type="InterPro" id="IPR016132">
    <property type="entry name" value="Phyto_chromo_attachment"/>
</dbReference>
<proteinExistence type="inferred from homology"/>
<dbReference type="Gene3D" id="1.10.287.130">
    <property type="match status" value="1"/>
</dbReference>
<keyword evidence="18" id="KW-1185">Reference proteome</keyword>
<dbReference type="Gene3D" id="1.20.120.160">
    <property type="entry name" value="HPT domain"/>
    <property type="match status" value="1"/>
</dbReference>
<dbReference type="SMART" id="SM00388">
    <property type="entry name" value="HisKA"/>
    <property type="match status" value="1"/>
</dbReference>
<dbReference type="CDD" id="cd00088">
    <property type="entry name" value="HPT"/>
    <property type="match status" value="1"/>
</dbReference>
<evidence type="ECO:0000259" key="11">
    <source>
        <dbReference type="PROSITE" id="PS50046"/>
    </source>
</evidence>
<feature type="domain" description="Phytochrome chromophore attachment site" evidence="11">
    <location>
        <begin position="597"/>
        <end position="739"/>
    </location>
</feature>
<dbReference type="InterPro" id="IPR000700">
    <property type="entry name" value="PAS-assoc_C"/>
</dbReference>
<dbReference type="SMART" id="SM00387">
    <property type="entry name" value="HATPase_c"/>
    <property type="match status" value="1"/>
</dbReference>
<dbReference type="PROSITE" id="PS50113">
    <property type="entry name" value="PAC"/>
    <property type="match status" value="2"/>
</dbReference>
<evidence type="ECO:0000256" key="3">
    <source>
        <dbReference type="ARBA" id="ARBA00012438"/>
    </source>
</evidence>
<dbReference type="CDD" id="cd17546">
    <property type="entry name" value="REC_hyHK_CKI1_RcsC-like"/>
    <property type="match status" value="2"/>
</dbReference>
<dbReference type="InterPro" id="IPR001610">
    <property type="entry name" value="PAC"/>
</dbReference>
<keyword evidence="4 9" id="KW-0597">Phosphoprotein</keyword>
<dbReference type="InterPro" id="IPR036097">
    <property type="entry name" value="HisK_dim/P_sf"/>
</dbReference>
<dbReference type="InterPro" id="IPR003018">
    <property type="entry name" value="GAF"/>
</dbReference>
<accession>A0ABV0KD94</accession>
<gene>
    <name evidence="17" type="ORF">NDI38_02075</name>
</gene>
<evidence type="ECO:0000259" key="13">
    <source>
        <dbReference type="PROSITE" id="PS50110"/>
    </source>
</evidence>
<dbReference type="SMART" id="SM00091">
    <property type="entry name" value="PAS"/>
    <property type="match status" value="3"/>
</dbReference>
<evidence type="ECO:0000256" key="6">
    <source>
        <dbReference type="ARBA" id="ARBA00022777"/>
    </source>
</evidence>
<dbReference type="SUPFAM" id="SSF55874">
    <property type="entry name" value="ATPase domain of HSP90 chaperone/DNA topoisomerase II/histidine kinase"/>
    <property type="match status" value="1"/>
</dbReference>
<dbReference type="InterPro" id="IPR003661">
    <property type="entry name" value="HisK_dim/P_dom"/>
</dbReference>
<evidence type="ECO:0000256" key="2">
    <source>
        <dbReference type="ARBA" id="ARBA00006402"/>
    </source>
</evidence>
<dbReference type="PROSITE" id="PS50046">
    <property type="entry name" value="PHYTOCHROME_2"/>
    <property type="match status" value="1"/>
</dbReference>